<name>A0AA40EJ85_9PEZI</name>
<evidence type="ECO:0000313" key="4">
    <source>
        <dbReference type="Proteomes" id="UP001172155"/>
    </source>
</evidence>
<organism evidence="3 4">
    <name type="scientific">Schizothecium vesticola</name>
    <dbReference type="NCBI Taxonomy" id="314040"/>
    <lineage>
        <taxon>Eukaryota</taxon>
        <taxon>Fungi</taxon>
        <taxon>Dikarya</taxon>
        <taxon>Ascomycota</taxon>
        <taxon>Pezizomycotina</taxon>
        <taxon>Sordariomycetes</taxon>
        <taxon>Sordariomycetidae</taxon>
        <taxon>Sordariales</taxon>
        <taxon>Schizotheciaceae</taxon>
        <taxon>Schizothecium</taxon>
    </lineage>
</organism>
<gene>
    <name evidence="3" type="ORF">B0T18DRAFT_417774</name>
</gene>
<feature type="compositionally biased region" description="Low complexity" evidence="1">
    <location>
        <begin position="141"/>
        <end position="181"/>
    </location>
</feature>
<evidence type="ECO:0000313" key="3">
    <source>
        <dbReference type="EMBL" id="KAK0740347.1"/>
    </source>
</evidence>
<evidence type="ECO:0000256" key="1">
    <source>
        <dbReference type="SAM" id="MobiDB-lite"/>
    </source>
</evidence>
<feature type="compositionally biased region" description="Polar residues" evidence="1">
    <location>
        <begin position="182"/>
        <end position="191"/>
    </location>
</feature>
<feature type="region of interest" description="Disordered" evidence="1">
    <location>
        <begin position="1"/>
        <end position="45"/>
    </location>
</feature>
<dbReference type="Proteomes" id="UP001172155">
    <property type="component" value="Unassembled WGS sequence"/>
</dbReference>
<protein>
    <submittedName>
        <fullName evidence="3">Uncharacterized protein</fullName>
    </submittedName>
</protein>
<feature type="compositionally biased region" description="Polar residues" evidence="1">
    <location>
        <begin position="79"/>
        <end position="91"/>
    </location>
</feature>
<dbReference type="AlphaFoldDB" id="A0AA40EJ85"/>
<keyword evidence="4" id="KW-1185">Reference proteome</keyword>
<accession>A0AA40EJ85</accession>
<sequence length="288" mass="30749">MRPSLDDNLPEVVQPQPFETDGGAPPQVVSHSENAQHTWHGSERDKYPVVYDAAPKYVDDVPPKVPPKVEACEDAPSPQLWSPESLNTSEPPQTPKPERTICGLKRRTFFIVAGIISIILLGAIVGGAVGGTVSKKSSETATAEAQSASRQTTTPSAAATAPSAATSTSPSTSSTASTSQPKPTQLATLNNDTAPHRGLAFQGFSLTSYLGDATPIIQEEGFYDLNITAMSYVWLPDDTNCCLTFCANKTTATGWWCNTRYRPEASGGIPRVYIWCGRNDGVKNVTCS</sequence>
<comment type="caution">
    <text evidence="3">The sequence shown here is derived from an EMBL/GenBank/DDBJ whole genome shotgun (WGS) entry which is preliminary data.</text>
</comment>
<evidence type="ECO:0000256" key="2">
    <source>
        <dbReference type="SAM" id="Phobius"/>
    </source>
</evidence>
<proteinExistence type="predicted"/>
<feature type="compositionally biased region" description="Polar residues" evidence="1">
    <location>
        <begin position="29"/>
        <end position="39"/>
    </location>
</feature>
<feature type="region of interest" description="Disordered" evidence="1">
    <location>
        <begin position="141"/>
        <end position="191"/>
    </location>
</feature>
<reference evidence="3" key="1">
    <citation type="submission" date="2023-06" db="EMBL/GenBank/DDBJ databases">
        <title>Genome-scale phylogeny and comparative genomics of the fungal order Sordariales.</title>
        <authorList>
            <consortium name="Lawrence Berkeley National Laboratory"/>
            <person name="Hensen N."/>
            <person name="Bonometti L."/>
            <person name="Westerberg I."/>
            <person name="Brannstrom I.O."/>
            <person name="Guillou S."/>
            <person name="Cros-Aarteil S."/>
            <person name="Calhoun S."/>
            <person name="Haridas S."/>
            <person name="Kuo A."/>
            <person name="Mondo S."/>
            <person name="Pangilinan J."/>
            <person name="Riley R."/>
            <person name="LaButti K."/>
            <person name="Andreopoulos B."/>
            <person name="Lipzen A."/>
            <person name="Chen C."/>
            <person name="Yanf M."/>
            <person name="Daum C."/>
            <person name="Ng V."/>
            <person name="Clum A."/>
            <person name="Steindorff A."/>
            <person name="Ohm R."/>
            <person name="Martin F."/>
            <person name="Silar P."/>
            <person name="Natvig D."/>
            <person name="Lalanne C."/>
            <person name="Gautier V."/>
            <person name="Ament-velasquez S.L."/>
            <person name="Kruys A."/>
            <person name="Hutchinson M.I."/>
            <person name="Powell A.J."/>
            <person name="Barry K."/>
            <person name="Miller A.N."/>
            <person name="Grigoriev I.V."/>
            <person name="Debuchy R."/>
            <person name="Gladieux P."/>
            <person name="Thoren M.H."/>
            <person name="Johannesson H."/>
        </authorList>
    </citation>
    <scope>NUCLEOTIDE SEQUENCE</scope>
    <source>
        <strain evidence="3">SMH3187-1</strain>
    </source>
</reference>
<keyword evidence="2" id="KW-0472">Membrane</keyword>
<dbReference type="EMBL" id="JAUKUD010000006">
    <property type="protein sequence ID" value="KAK0740347.1"/>
    <property type="molecule type" value="Genomic_DNA"/>
</dbReference>
<feature type="transmembrane region" description="Helical" evidence="2">
    <location>
        <begin position="109"/>
        <end position="129"/>
    </location>
</feature>
<keyword evidence="2" id="KW-0812">Transmembrane</keyword>
<feature type="region of interest" description="Disordered" evidence="1">
    <location>
        <begin position="61"/>
        <end position="100"/>
    </location>
</feature>
<keyword evidence="2" id="KW-1133">Transmembrane helix</keyword>